<evidence type="ECO:0000256" key="17">
    <source>
        <dbReference type="ARBA" id="ARBA00023239"/>
    </source>
</evidence>
<comment type="function">
    <text evidence="4 19">Catalyzes the conversion of 3-deoxy-D-arabino-heptulosonate 7-phosphate (DAHP) to dehydroquinate (DHQ).</text>
</comment>
<comment type="cofactor">
    <cofactor evidence="2 19">
        <name>NAD(+)</name>
        <dbReference type="ChEBI" id="CHEBI:57540"/>
    </cofactor>
</comment>
<evidence type="ECO:0000256" key="16">
    <source>
        <dbReference type="ARBA" id="ARBA00023141"/>
    </source>
</evidence>
<evidence type="ECO:0000256" key="9">
    <source>
        <dbReference type="ARBA" id="ARBA00017684"/>
    </source>
</evidence>
<keyword evidence="11 19" id="KW-0028">Amino-acid biosynthesis</keyword>
<dbReference type="InterPro" id="IPR050071">
    <property type="entry name" value="Dehydroquinate_synthase"/>
</dbReference>
<dbReference type="InterPro" id="IPR056179">
    <property type="entry name" value="DHQS_C"/>
</dbReference>
<evidence type="ECO:0000256" key="3">
    <source>
        <dbReference type="ARBA" id="ARBA00001947"/>
    </source>
</evidence>
<comment type="catalytic activity">
    <reaction evidence="1 19">
        <text>7-phospho-2-dehydro-3-deoxy-D-arabino-heptonate = 3-dehydroquinate + phosphate</text>
        <dbReference type="Rhea" id="RHEA:21968"/>
        <dbReference type="ChEBI" id="CHEBI:32364"/>
        <dbReference type="ChEBI" id="CHEBI:43474"/>
        <dbReference type="ChEBI" id="CHEBI:58394"/>
        <dbReference type="EC" id="4.2.3.4"/>
    </reaction>
</comment>
<evidence type="ECO:0000256" key="13">
    <source>
        <dbReference type="ARBA" id="ARBA00022741"/>
    </source>
</evidence>
<dbReference type="GO" id="GO:0000166">
    <property type="term" value="F:nucleotide binding"/>
    <property type="evidence" value="ECO:0007669"/>
    <property type="project" value="UniProtKB-KW"/>
</dbReference>
<dbReference type="FunFam" id="3.40.50.1970:FF:000007">
    <property type="entry name" value="Pentafunctional AROM polypeptide"/>
    <property type="match status" value="1"/>
</dbReference>
<evidence type="ECO:0000256" key="8">
    <source>
        <dbReference type="ARBA" id="ARBA00013031"/>
    </source>
</evidence>
<evidence type="ECO:0000256" key="19">
    <source>
        <dbReference type="HAMAP-Rule" id="MF_00110"/>
    </source>
</evidence>
<evidence type="ECO:0000256" key="1">
    <source>
        <dbReference type="ARBA" id="ARBA00001393"/>
    </source>
</evidence>
<keyword evidence="16 19" id="KW-0057">Aromatic amino acid biosynthesis</keyword>
<dbReference type="GO" id="GO:0009423">
    <property type="term" value="P:chorismate biosynthetic process"/>
    <property type="evidence" value="ECO:0007669"/>
    <property type="project" value="UniProtKB-UniRule"/>
</dbReference>
<dbReference type="GO" id="GO:0003856">
    <property type="term" value="F:3-dehydroquinate synthase activity"/>
    <property type="evidence" value="ECO:0007669"/>
    <property type="project" value="UniProtKB-UniRule"/>
</dbReference>
<proteinExistence type="inferred from homology"/>
<evidence type="ECO:0000256" key="6">
    <source>
        <dbReference type="ARBA" id="ARBA00004661"/>
    </source>
</evidence>
<keyword evidence="15 19" id="KW-0520">NAD</keyword>
<feature type="binding site" evidence="19">
    <location>
        <position position="152"/>
    </location>
    <ligand>
        <name>NAD(+)</name>
        <dbReference type="ChEBI" id="CHEBI:57540"/>
    </ligand>
</feature>
<feature type="domain" description="3-dehydroquinate synthase C-terminal" evidence="21">
    <location>
        <begin position="191"/>
        <end position="340"/>
    </location>
</feature>
<organism evidence="22 23">
    <name type="scientific">Methylobacterium tardum</name>
    <dbReference type="NCBI Taxonomy" id="374432"/>
    <lineage>
        <taxon>Bacteria</taxon>
        <taxon>Pseudomonadati</taxon>
        <taxon>Pseudomonadota</taxon>
        <taxon>Alphaproteobacteria</taxon>
        <taxon>Hyphomicrobiales</taxon>
        <taxon>Methylobacteriaceae</taxon>
        <taxon>Methylobacterium</taxon>
    </lineage>
</organism>
<dbReference type="PANTHER" id="PTHR43622">
    <property type="entry name" value="3-DEHYDROQUINATE SYNTHASE"/>
    <property type="match status" value="1"/>
</dbReference>
<evidence type="ECO:0000256" key="7">
    <source>
        <dbReference type="ARBA" id="ARBA00005412"/>
    </source>
</evidence>
<dbReference type="GO" id="GO:0046872">
    <property type="term" value="F:metal ion binding"/>
    <property type="evidence" value="ECO:0007669"/>
    <property type="project" value="UniProtKB-KW"/>
</dbReference>
<dbReference type="InterPro" id="IPR016037">
    <property type="entry name" value="DHQ_synth_AroB"/>
</dbReference>
<feature type="binding site" evidence="19">
    <location>
        <position position="275"/>
    </location>
    <ligand>
        <name>Zn(2+)</name>
        <dbReference type="ChEBI" id="CHEBI:29105"/>
    </ligand>
</feature>
<keyword evidence="17 19" id="KW-0456">Lyase</keyword>
<comment type="similarity">
    <text evidence="7 19">Belongs to the sugar phosphate cyclases superfamily. Dehydroquinate synthase family.</text>
</comment>
<keyword evidence="13 19" id="KW-0547">Nucleotide-binding</keyword>
<keyword evidence="18 19" id="KW-0170">Cobalt</keyword>
<dbReference type="Gene3D" id="3.40.50.1970">
    <property type="match status" value="1"/>
</dbReference>
<evidence type="ECO:0000256" key="18">
    <source>
        <dbReference type="ARBA" id="ARBA00023285"/>
    </source>
</evidence>
<dbReference type="Proteomes" id="UP001157440">
    <property type="component" value="Unassembled WGS sequence"/>
</dbReference>
<dbReference type="AlphaFoldDB" id="A0AA37TEU7"/>
<dbReference type="Pfam" id="PF01761">
    <property type="entry name" value="DHQ_synthase"/>
    <property type="match status" value="1"/>
</dbReference>
<feature type="binding site" evidence="19">
    <location>
        <position position="256"/>
    </location>
    <ligand>
        <name>Zn(2+)</name>
        <dbReference type="ChEBI" id="CHEBI:29105"/>
    </ligand>
</feature>
<dbReference type="Gene3D" id="1.20.1090.10">
    <property type="entry name" value="Dehydroquinate synthase-like - alpha domain"/>
    <property type="match status" value="1"/>
</dbReference>
<dbReference type="GO" id="GO:0008652">
    <property type="term" value="P:amino acid biosynthetic process"/>
    <property type="evidence" value="ECO:0007669"/>
    <property type="project" value="UniProtKB-KW"/>
</dbReference>
<comment type="caution">
    <text evidence="22">The sequence shown here is derived from an EMBL/GenBank/DDBJ whole genome shotgun (WGS) entry which is preliminary data.</text>
</comment>
<dbReference type="SUPFAM" id="SSF56796">
    <property type="entry name" value="Dehydroquinate synthase-like"/>
    <property type="match status" value="1"/>
</dbReference>
<comment type="cofactor">
    <cofactor evidence="19">
        <name>Co(2+)</name>
        <dbReference type="ChEBI" id="CHEBI:48828"/>
    </cofactor>
    <cofactor evidence="19">
        <name>Zn(2+)</name>
        <dbReference type="ChEBI" id="CHEBI:29105"/>
    </cofactor>
    <text evidence="19">Binds 1 divalent metal cation per subunit. Can use either Co(2+) or Zn(2+).</text>
</comment>
<evidence type="ECO:0000256" key="15">
    <source>
        <dbReference type="ARBA" id="ARBA00023027"/>
    </source>
</evidence>
<evidence type="ECO:0000256" key="4">
    <source>
        <dbReference type="ARBA" id="ARBA00003485"/>
    </source>
</evidence>
<feature type="binding site" evidence="19">
    <location>
        <begin position="139"/>
        <end position="140"/>
    </location>
    <ligand>
        <name>NAD(+)</name>
        <dbReference type="ChEBI" id="CHEBI:57540"/>
    </ligand>
</feature>
<evidence type="ECO:0000259" key="20">
    <source>
        <dbReference type="Pfam" id="PF01761"/>
    </source>
</evidence>
<comment type="pathway">
    <text evidence="6 19">Metabolic intermediate biosynthesis; chorismate biosynthesis; chorismate from D-erythrose 4-phosphate and phosphoenolpyruvate: step 2/7.</text>
</comment>
<comment type="cofactor">
    <cofactor evidence="3">
        <name>Zn(2+)</name>
        <dbReference type="ChEBI" id="CHEBI:29105"/>
    </cofactor>
</comment>
<dbReference type="Pfam" id="PF24621">
    <property type="entry name" value="DHQS_C"/>
    <property type="match status" value="1"/>
</dbReference>
<reference evidence="23" key="1">
    <citation type="journal article" date="2019" name="Int. J. Syst. Evol. Microbiol.">
        <title>The Global Catalogue of Microorganisms (GCM) 10K type strain sequencing project: providing services to taxonomists for standard genome sequencing and annotation.</title>
        <authorList>
            <consortium name="The Broad Institute Genomics Platform"/>
            <consortium name="The Broad Institute Genome Sequencing Center for Infectious Disease"/>
            <person name="Wu L."/>
            <person name="Ma J."/>
        </authorList>
    </citation>
    <scope>NUCLEOTIDE SEQUENCE [LARGE SCALE GENOMIC DNA]</scope>
    <source>
        <strain evidence="23">NBRC 103632</strain>
    </source>
</reference>
<evidence type="ECO:0000256" key="5">
    <source>
        <dbReference type="ARBA" id="ARBA00004496"/>
    </source>
</evidence>
<dbReference type="HAMAP" id="MF_00110">
    <property type="entry name" value="DHQ_synthase"/>
    <property type="match status" value="1"/>
</dbReference>
<keyword evidence="12 19" id="KW-0479">Metal-binding</keyword>
<evidence type="ECO:0000256" key="2">
    <source>
        <dbReference type="ARBA" id="ARBA00001911"/>
    </source>
</evidence>
<protein>
    <recommendedName>
        <fullName evidence="9 19">3-dehydroquinate synthase</fullName>
        <shortName evidence="19">DHQS</shortName>
        <ecNumber evidence="8 19">4.2.3.4</ecNumber>
    </recommendedName>
</protein>
<evidence type="ECO:0000256" key="10">
    <source>
        <dbReference type="ARBA" id="ARBA00022490"/>
    </source>
</evidence>
<keyword evidence="10 19" id="KW-0963">Cytoplasm</keyword>
<gene>
    <name evidence="19 22" type="primary">aroB</name>
    <name evidence="22" type="ORF">GCM10007890_26400</name>
</gene>
<sequence length="381" mass="39569">MTEHSTNPDPLTVHVPLDGGRAYDIRIGRGLIDSAGPQVAALGGRRAAIVTDENVGALYAERLAESLERAGLQAGVVTVAPGEGSKSYAGYAQVCDGLLALKVERGDLVVALGGGVVGDLAGFAAATLRRGVRFVQVPTSLLAQVDSSVGGKTGINAPLGKNLIGAFHQPRLVLADTAALDTLSEREMRAGYAEVAKYGLIADSGFFDWCEANWRGIFAGGPEREEAVAACCRAKAAVVTRDEREDGERALLNLGHTFGHALERLTGYDPARLVHGEGVAIGLALAFRFSARLGLCAGQDAGRVANHLALAGLPTRLQAVPGGCGDAEAILDAMAQDKKVRDGVLTFILARGIGQSFIAPGVDRAEVAAFLRDELAAAQRA</sequence>
<comment type="subcellular location">
    <subcellularLocation>
        <location evidence="5 19">Cytoplasm</location>
    </subcellularLocation>
</comment>
<dbReference type="GO" id="GO:0005737">
    <property type="term" value="C:cytoplasm"/>
    <property type="evidence" value="ECO:0007669"/>
    <property type="project" value="UniProtKB-SubCell"/>
</dbReference>
<feature type="binding site" evidence="19">
    <location>
        <position position="194"/>
    </location>
    <ligand>
        <name>Zn(2+)</name>
        <dbReference type="ChEBI" id="CHEBI:29105"/>
    </ligand>
</feature>
<dbReference type="GO" id="GO:0009073">
    <property type="term" value="P:aromatic amino acid family biosynthetic process"/>
    <property type="evidence" value="ECO:0007669"/>
    <property type="project" value="UniProtKB-KW"/>
</dbReference>
<dbReference type="InterPro" id="IPR030960">
    <property type="entry name" value="DHQS/DOIS_N"/>
</dbReference>
<name>A0AA37TEU7_9HYPH</name>
<feature type="binding site" evidence="19">
    <location>
        <begin position="115"/>
        <end position="119"/>
    </location>
    <ligand>
        <name>NAD(+)</name>
        <dbReference type="ChEBI" id="CHEBI:57540"/>
    </ligand>
</feature>
<feature type="binding site" evidence="19">
    <location>
        <position position="161"/>
    </location>
    <ligand>
        <name>NAD(+)</name>
        <dbReference type="ChEBI" id="CHEBI:57540"/>
    </ligand>
</feature>
<dbReference type="PANTHER" id="PTHR43622:SF7">
    <property type="entry name" value="3-DEHYDROQUINATE SYNTHASE, CHLOROPLASTIC"/>
    <property type="match status" value="1"/>
</dbReference>
<evidence type="ECO:0000313" key="23">
    <source>
        <dbReference type="Proteomes" id="UP001157440"/>
    </source>
</evidence>
<evidence type="ECO:0000256" key="11">
    <source>
        <dbReference type="ARBA" id="ARBA00022605"/>
    </source>
</evidence>
<keyword evidence="14 19" id="KW-0862">Zinc</keyword>
<evidence type="ECO:0000256" key="14">
    <source>
        <dbReference type="ARBA" id="ARBA00022833"/>
    </source>
</evidence>
<dbReference type="InterPro" id="IPR030963">
    <property type="entry name" value="DHQ_synth_fam"/>
</dbReference>
<evidence type="ECO:0000256" key="12">
    <source>
        <dbReference type="ARBA" id="ARBA00022723"/>
    </source>
</evidence>
<dbReference type="CDD" id="cd08195">
    <property type="entry name" value="DHQS"/>
    <property type="match status" value="1"/>
</dbReference>
<dbReference type="EMBL" id="BSPL01000016">
    <property type="protein sequence ID" value="GLS70627.1"/>
    <property type="molecule type" value="Genomic_DNA"/>
</dbReference>
<evidence type="ECO:0000313" key="22">
    <source>
        <dbReference type="EMBL" id="GLS70627.1"/>
    </source>
</evidence>
<dbReference type="NCBIfam" id="TIGR01357">
    <property type="entry name" value="aroB"/>
    <property type="match status" value="1"/>
</dbReference>
<keyword evidence="23" id="KW-1185">Reference proteome</keyword>
<dbReference type="PIRSF" id="PIRSF001455">
    <property type="entry name" value="DHQ_synth"/>
    <property type="match status" value="1"/>
</dbReference>
<accession>A0AA37TEU7</accession>
<evidence type="ECO:0000259" key="21">
    <source>
        <dbReference type="Pfam" id="PF24621"/>
    </source>
</evidence>
<comment type="caution">
    <text evidence="19">Lacks conserved residue(s) required for the propagation of feature annotation.</text>
</comment>
<dbReference type="RefSeq" id="WP_238196512.1">
    <property type="nucleotide sequence ID" value="NZ_BPQZ01000011.1"/>
</dbReference>
<feature type="domain" description="3-dehydroquinate synthase N-terminal" evidence="20">
    <location>
        <begin position="77"/>
        <end position="189"/>
    </location>
</feature>
<dbReference type="EC" id="4.2.3.4" evidence="8 19"/>